<accession>A0AA35K0A9</accession>
<feature type="region of interest" description="Disordered" evidence="1">
    <location>
        <begin position="1"/>
        <end position="29"/>
    </location>
</feature>
<sequence>MTSLSTSLATINMRSQWPGEDRKKPDHSRLCVQMVDAGVAWHPKFNGEPSKSSSCRRLRAE</sequence>
<dbReference type="Proteomes" id="UP001178461">
    <property type="component" value="Chromosome 3"/>
</dbReference>
<proteinExistence type="predicted"/>
<evidence type="ECO:0000256" key="1">
    <source>
        <dbReference type="SAM" id="MobiDB-lite"/>
    </source>
</evidence>
<name>A0AA35K0A9_9SAUR</name>
<reference evidence="2" key="1">
    <citation type="submission" date="2022-12" db="EMBL/GenBank/DDBJ databases">
        <authorList>
            <person name="Alioto T."/>
            <person name="Alioto T."/>
            <person name="Gomez Garrido J."/>
        </authorList>
    </citation>
    <scope>NUCLEOTIDE SEQUENCE</scope>
</reference>
<keyword evidence="3" id="KW-1185">Reference proteome</keyword>
<gene>
    <name evidence="2" type="ORF">PODLI_1B017523</name>
</gene>
<feature type="region of interest" description="Disordered" evidence="1">
    <location>
        <begin position="42"/>
        <end position="61"/>
    </location>
</feature>
<dbReference type="EMBL" id="OX395128">
    <property type="protein sequence ID" value="CAI5769340.1"/>
    <property type="molecule type" value="Genomic_DNA"/>
</dbReference>
<evidence type="ECO:0000313" key="2">
    <source>
        <dbReference type="EMBL" id="CAI5769340.1"/>
    </source>
</evidence>
<evidence type="ECO:0000313" key="3">
    <source>
        <dbReference type="Proteomes" id="UP001178461"/>
    </source>
</evidence>
<protein>
    <submittedName>
        <fullName evidence="2">Uncharacterized protein</fullName>
    </submittedName>
</protein>
<organism evidence="2 3">
    <name type="scientific">Podarcis lilfordi</name>
    <name type="common">Lilford's wall lizard</name>
    <dbReference type="NCBI Taxonomy" id="74358"/>
    <lineage>
        <taxon>Eukaryota</taxon>
        <taxon>Metazoa</taxon>
        <taxon>Chordata</taxon>
        <taxon>Craniata</taxon>
        <taxon>Vertebrata</taxon>
        <taxon>Euteleostomi</taxon>
        <taxon>Lepidosauria</taxon>
        <taxon>Squamata</taxon>
        <taxon>Bifurcata</taxon>
        <taxon>Unidentata</taxon>
        <taxon>Episquamata</taxon>
        <taxon>Laterata</taxon>
        <taxon>Lacertibaenia</taxon>
        <taxon>Lacertidae</taxon>
        <taxon>Podarcis</taxon>
    </lineage>
</organism>
<feature type="compositionally biased region" description="Polar residues" evidence="1">
    <location>
        <begin position="1"/>
        <end position="15"/>
    </location>
</feature>
<dbReference type="AlphaFoldDB" id="A0AA35K0A9"/>
<feature type="compositionally biased region" description="Basic and acidic residues" evidence="1">
    <location>
        <begin position="19"/>
        <end position="29"/>
    </location>
</feature>